<feature type="binding site" evidence="3">
    <location>
        <position position="101"/>
    </location>
    <ligand>
        <name>Zn(2+)</name>
        <dbReference type="ChEBI" id="CHEBI:29105"/>
    </ligand>
</feature>
<dbReference type="Gene3D" id="2.60.120.10">
    <property type="entry name" value="Jelly Rolls"/>
    <property type="match status" value="2"/>
</dbReference>
<gene>
    <name evidence="6" type="ORF">SBA1_700013</name>
</gene>
<reference evidence="7" key="1">
    <citation type="submission" date="2018-02" db="EMBL/GenBank/DDBJ databases">
        <authorList>
            <person name="Hausmann B."/>
        </authorList>
    </citation>
    <scope>NUCLEOTIDE SEQUENCE [LARGE SCALE GENOMIC DNA]</scope>
    <source>
        <strain evidence="7">Peat soil MAG SbA1</strain>
    </source>
</reference>
<keyword evidence="1 3" id="KW-0479">Metal-binding</keyword>
<evidence type="ECO:0000256" key="2">
    <source>
        <dbReference type="ARBA" id="ARBA00022833"/>
    </source>
</evidence>
<feature type="active site" evidence="4">
    <location>
        <position position="196"/>
    </location>
</feature>
<feature type="binding site" evidence="3">
    <location>
        <position position="176"/>
    </location>
    <ligand>
        <name>Zn(2+)</name>
        <dbReference type="ChEBI" id="CHEBI:29105"/>
    </ligand>
</feature>
<accession>A0A2U3L590</accession>
<sequence length="336" mass="36989">MTCMENLYPLLMLPAFDPRPWGTNDLSPIYPNHKFEEKIGEAWLSGDDCKVANGPLTGKTLAQLSEHYQRELVGEAARDPRRFPLLLKFLFPHEKLSVQVHPDDQQAIRVGQPWGKTECWYVAHAKPGSQIALGLKPGVTPGQFEEAIHQNRAEDLLNWINVYAGDMIYVAGGTVHTLGPGSVIVETQQQSDTTYRLYDYGRPRELHLKDGLAAVKQEVGSGKVVRPAPAQIGGSRNRQAPLVAAPYFVVDMFEVKEPLRLATRDDSGRSSVQILVAVEGCGAVEATGMEPVTLAKGDAVVVPACLGDFGVRPQWTLEFLRAYVPGKPLPEPETRM</sequence>
<name>A0A2U3L590_9BACT</name>
<protein>
    <submittedName>
        <fullName evidence="6">Mannose-6-phosphate isomerase, type 1</fullName>
        <ecNumber evidence="6">5.3.1.8</ecNumber>
    </submittedName>
</protein>
<dbReference type="Pfam" id="PF20511">
    <property type="entry name" value="PMI_typeI_cat"/>
    <property type="match status" value="1"/>
</dbReference>
<keyword evidence="2 3" id="KW-0862">Zinc</keyword>
<evidence type="ECO:0000313" key="7">
    <source>
        <dbReference type="Proteomes" id="UP000238701"/>
    </source>
</evidence>
<proteinExistence type="predicted"/>
<dbReference type="CDD" id="cd07010">
    <property type="entry name" value="cupin_PMI_type_I_N_bac"/>
    <property type="match status" value="1"/>
</dbReference>
<dbReference type="InterPro" id="IPR011051">
    <property type="entry name" value="RmlC_Cupin_sf"/>
</dbReference>
<feature type="domain" description="Phosphomannose isomerase type I catalytic" evidence="5">
    <location>
        <begin position="35"/>
        <end position="107"/>
    </location>
</feature>
<feature type="binding site" evidence="3">
    <location>
        <position position="118"/>
    </location>
    <ligand>
        <name>Zn(2+)</name>
        <dbReference type="ChEBI" id="CHEBI:29105"/>
    </ligand>
</feature>
<dbReference type="PANTHER" id="PTHR42742">
    <property type="entry name" value="TRANSCRIPTIONAL REPRESSOR MPRA"/>
    <property type="match status" value="1"/>
</dbReference>
<keyword evidence="6" id="KW-0413">Isomerase</keyword>
<evidence type="ECO:0000256" key="3">
    <source>
        <dbReference type="PIRSR" id="PIRSR036894-1"/>
    </source>
</evidence>
<evidence type="ECO:0000259" key="5">
    <source>
        <dbReference type="Pfam" id="PF20511"/>
    </source>
</evidence>
<dbReference type="OrthoDB" id="9808275at2"/>
<dbReference type="Proteomes" id="UP000238701">
    <property type="component" value="Unassembled WGS sequence"/>
</dbReference>
<evidence type="ECO:0000256" key="1">
    <source>
        <dbReference type="ARBA" id="ARBA00022723"/>
    </source>
</evidence>
<evidence type="ECO:0000313" key="6">
    <source>
        <dbReference type="EMBL" id="SPF47020.1"/>
    </source>
</evidence>
<dbReference type="EC" id="5.3.1.8" evidence="6"/>
<dbReference type="GO" id="GO:0004476">
    <property type="term" value="F:mannose-6-phosphate isomerase activity"/>
    <property type="evidence" value="ECO:0007669"/>
    <property type="project" value="UniProtKB-EC"/>
</dbReference>
<dbReference type="SUPFAM" id="SSF51182">
    <property type="entry name" value="RmlC-like cupins"/>
    <property type="match status" value="1"/>
</dbReference>
<dbReference type="InterPro" id="IPR014710">
    <property type="entry name" value="RmlC-like_jellyroll"/>
</dbReference>
<dbReference type="PANTHER" id="PTHR42742:SF3">
    <property type="entry name" value="FRUCTOKINASE"/>
    <property type="match status" value="1"/>
</dbReference>
<organism evidence="6 7">
    <name type="scientific">Candidatus Sulfotelmatobacter kueseliae</name>
    <dbReference type="NCBI Taxonomy" id="2042962"/>
    <lineage>
        <taxon>Bacteria</taxon>
        <taxon>Pseudomonadati</taxon>
        <taxon>Acidobacteriota</taxon>
        <taxon>Terriglobia</taxon>
        <taxon>Terriglobales</taxon>
        <taxon>Candidatus Korobacteraceae</taxon>
        <taxon>Candidatus Sulfotelmatobacter</taxon>
    </lineage>
</organism>
<dbReference type="InterPro" id="IPR051804">
    <property type="entry name" value="Carb_Metab_Reg_Kinase/Isom"/>
</dbReference>
<dbReference type="AlphaFoldDB" id="A0A2U3L590"/>
<dbReference type="PIRSF" id="PIRSF036894">
    <property type="entry name" value="PMI_Firm_short"/>
    <property type="match status" value="1"/>
</dbReference>
<comment type="cofactor">
    <cofactor evidence="3">
        <name>Zn(2+)</name>
        <dbReference type="ChEBI" id="CHEBI:29105"/>
    </cofactor>
    <text evidence="3">Binds 1 zinc ion per subunit.</text>
</comment>
<evidence type="ECO:0000256" key="4">
    <source>
        <dbReference type="PIRSR" id="PIRSR036894-2"/>
    </source>
</evidence>
<dbReference type="InterPro" id="IPR046457">
    <property type="entry name" value="PMI_typeI_cat"/>
</dbReference>
<dbReference type="EMBL" id="OMOD01000167">
    <property type="protein sequence ID" value="SPF47020.1"/>
    <property type="molecule type" value="Genomic_DNA"/>
</dbReference>
<dbReference type="GO" id="GO:0005975">
    <property type="term" value="P:carbohydrate metabolic process"/>
    <property type="evidence" value="ECO:0007669"/>
    <property type="project" value="InterPro"/>
</dbReference>
<dbReference type="GO" id="GO:0008270">
    <property type="term" value="F:zinc ion binding"/>
    <property type="evidence" value="ECO:0007669"/>
    <property type="project" value="InterPro"/>
</dbReference>
<dbReference type="InterPro" id="IPR014628">
    <property type="entry name" value="Man6P_isomerase_Firm_short"/>
</dbReference>